<evidence type="ECO:0000256" key="1">
    <source>
        <dbReference type="SAM" id="Phobius"/>
    </source>
</evidence>
<sequence>MAKDDGFVPDPCKLVHCLCGRRCCWFVSILDVTRRPAGVEGLSPMNVSSTYGVFLLMCELNLVLYSVYKLLSLARVPHYWQWAPGADVVVESSVSLRCSQCSIDVVHVKLAYK</sequence>
<organism evidence="2 3">
    <name type="scientific">Necator americanus</name>
    <name type="common">Human hookworm</name>
    <dbReference type="NCBI Taxonomy" id="51031"/>
    <lineage>
        <taxon>Eukaryota</taxon>
        <taxon>Metazoa</taxon>
        <taxon>Ecdysozoa</taxon>
        <taxon>Nematoda</taxon>
        <taxon>Chromadorea</taxon>
        <taxon>Rhabditida</taxon>
        <taxon>Rhabditina</taxon>
        <taxon>Rhabditomorpha</taxon>
        <taxon>Strongyloidea</taxon>
        <taxon>Ancylostomatidae</taxon>
        <taxon>Bunostominae</taxon>
        <taxon>Necator</taxon>
    </lineage>
</organism>
<evidence type="ECO:0000313" key="3">
    <source>
        <dbReference type="Proteomes" id="UP001303046"/>
    </source>
</evidence>
<evidence type="ECO:0000313" key="2">
    <source>
        <dbReference type="EMBL" id="KAK6762455.1"/>
    </source>
</evidence>
<keyword evidence="1" id="KW-1133">Transmembrane helix</keyword>
<dbReference type="EMBL" id="JAVFWL010000006">
    <property type="protein sequence ID" value="KAK6762455.1"/>
    <property type="molecule type" value="Genomic_DNA"/>
</dbReference>
<reference evidence="2 3" key="1">
    <citation type="submission" date="2023-08" db="EMBL/GenBank/DDBJ databases">
        <title>A Necator americanus chromosomal reference genome.</title>
        <authorList>
            <person name="Ilik V."/>
            <person name="Petrzelkova K.J."/>
            <person name="Pardy F."/>
            <person name="Fuh T."/>
            <person name="Niatou-Singa F.S."/>
            <person name="Gouil Q."/>
            <person name="Baker L."/>
            <person name="Ritchie M.E."/>
            <person name="Jex A.R."/>
            <person name="Gazzola D."/>
            <person name="Li H."/>
            <person name="Toshio Fujiwara R."/>
            <person name="Zhan B."/>
            <person name="Aroian R.V."/>
            <person name="Pafco B."/>
            <person name="Schwarz E.M."/>
        </authorList>
    </citation>
    <scope>NUCLEOTIDE SEQUENCE [LARGE SCALE GENOMIC DNA]</scope>
    <source>
        <strain evidence="2 3">Aroian</strain>
        <tissue evidence="2">Whole animal</tissue>
    </source>
</reference>
<protein>
    <submittedName>
        <fullName evidence="2">Uncharacterized protein</fullName>
    </submittedName>
</protein>
<dbReference type="Proteomes" id="UP001303046">
    <property type="component" value="Unassembled WGS sequence"/>
</dbReference>
<name>A0ABR1EIE2_NECAM</name>
<keyword evidence="3" id="KW-1185">Reference proteome</keyword>
<proteinExistence type="predicted"/>
<comment type="caution">
    <text evidence="2">The sequence shown here is derived from an EMBL/GenBank/DDBJ whole genome shotgun (WGS) entry which is preliminary data.</text>
</comment>
<gene>
    <name evidence="2" type="primary">Necator_chrX.g23413</name>
    <name evidence="2" type="ORF">RB195_023250</name>
</gene>
<keyword evidence="1" id="KW-0812">Transmembrane</keyword>
<feature type="transmembrane region" description="Helical" evidence="1">
    <location>
        <begin position="51"/>
        <end position="71"/>
    </location>
</feature>
<accession>A0ABR1EIE2</accession>
<keyword evidence="1" id="KW-0472">Membrane</keyword>